<evidence type="ECO:0008006" key="5">
    <source>
        <dbReference type="Google" id="ProtNLM"/>
    </source>
</evidence>
<dbReference type="Proteomes" id="UP001589890">
    <property type="component" value="Unassembled WGS sequence"/>
</dbReference>
<reference evidence="3 4" key="1">
    <citation type="submission" date="2024-09" db="EMBL/GenBank/DDBJ databases">
        <authorList>
            <person name="Sun Q."/>
            <person name="Mori K."/>
        </authorList>
    </citation>
    <scope>NUCLEOTIDE SEQUENCE [LARGE SCALE GENOMIC DNA]</scope>
    <source>
        <strain evidence="3 4">CGMCC 1.15906</strain>
    </source>
</reference>
<feature type="compositionally biased region" description="Polar residues" evidence="1">
    <location>
        <begin position="1"/>
        <end position="17"/>
    </location>
</feature>
<organism evidence="3 4">
    <name type="scientific">Kribbella deserti</name>
    <dbReference type="NCBI Taxonomy" id="1926257"/>
    <lineage>
        <taxon>Bacteria</taxon>
        <taxon>Bacillati</taxon>
        <taxon>Actinomycetota</taxon>
        <taxon>Actinomycetes</taxon>
        <taxon>Propionibacteriales</taxon>
        <taxon>Kribbellaceae</taxon>
        <taxon>Kribbella</taxon>
    </lineage>
</organism>
<sequence>MSLSSSSRPTDTGSRNAGKSPVSGPHRLPSTRERRPALAALAVILILLGAAGSALIALRSGDREYFVAVRTDIPQGKKLAENDLARASFAGDTKALVPWSEAKSYVGRYATTKLFQNQPITRKNFTDSDKPEIPAGGALVGLSLEQGKLPSDGIDGGDIVRVIRVPVNNSEGAPVVLVNAALVTASEDKSDKKTTTTDKTEEATILVPADKAAPVGGAAATKSVVLVKLPPNTKLDIAPATGGR</sequence>
<dbReference type="RefSeq" id="WP_380047598.1">
    <property type="nucleotide sequence ID" value="NZ_JBHLTC010000018.1"/>
</dbReference>
<evidence type="ECO:0000256" key="2">
    <source>
        <dbReference type="SAM" id="Phobius"/>
    </source>
</evidence>
<gene>
    <name evidence="3" type="ORF">ACFFGN_14635</name>
</gene>
<evidence type="ECO:0000313" key="3">
    <source>
        <dbReference type="EMBL" id="MFC0625313.1"/>
    </source>
</evidence>
<proteinExistence type="predicted"/>
<feature type="region of interest" description="Disordered" evidence="1">
    <location>
        <begin position="1"/>
        <end position="31"/>
    </location>
</feature>
<evidence type="ECO:0000256" key="1">
    <source>
        <dbReference type="SAM" id="MobiDB-lite"/>
    </source>
</evidence>
<keyword evidence="2" id="KW-0812">Transmembrane</keyword>
<feature type="transmembrane region" description="Helical" evidence="2">
    <location>
        <begin position="37"/>
        <end position="58"/>
    </location>
</feature>
<evidence type="ECO:0000313" key="4">
    <source>
        <dbReference type="Proteomes" id="UP001589890"/>
    </source>
</evidence>
<dbReference type="EMBL" id="JBHLTC010000018">
    <property type="protein sequence ID" value="MFC0625313.1"/>
    <property type="molecule type" value="Genomic_DNA"/>
</dbReference>
<comment type="caution">
    <text evidence="3">The sequence shown here is derived from an EMBL/GenBank/DDBJ whole genome shotgun (WGS) entry which is preliminary data.</text>
</comment>
<name>A0ABV6QL43_9ACTN</name>
<keyword evidence="2" id="KW-0472">Membrane</keyword>
<accession>A0ABV6QL43</accession>
<keyword evidence="4" id="KW-1185">Reference proteome</keyword>
<keyword evidence="2" id="KW-1133">Transmembrane helix</keyword>
<protein>
    <recommendedName>
        <fullName evidence="5">SAF domain-containing protein</fullName>
    </recommendedName>
</protein>